<evidence type="ECO:0008006" key="4">
    <source>
        <dbReference type="Google" id="ProtNLM"/>
    </source>
</evidence>
<organism evidence="2 3">
    <name type="scientific">Puccinia coronata f. sp. avenae</name>
    <dbReference type="NCBI Taxonomy" id="200324"/>
    <lineage>
        <taxon>Eukaryota</taxon>
        <taxon>Fungi</taxon>
        <taxon>Dikarya</taxon>
        <taxon>Basidiomycota</taxon>
        <taxon>Pucciniomycotina</taxon>
        <taxon>Pucciniomycetes</taxon>
        <taxon>Pucciniales</taxon>
        <taxon>Pucciniaceae</taxon>
        <taxon>Puccinia</taxon>
    </lineage>
</organism>
<keyword evidence="3" id="KW-1185">Reference proteome</keyword>
<dbReference type="PANTHER" id="PTHR33246:SF51">
    <property type="entry name" value="MYB_SANT-LIKE DOMAIN-CONTAINING PROTEIN"/>
    <property type="match status" value="1"/>
</dbReference>
<feature type="region of interest" description="Disordered" evidence="1">
    <location>
        <begin position="190"/>
        <end position="223"/>
    </location>
</feature>
<accession>A0A2N5V9V1</accession>
<dbReference type="PANTHER" id="PTHR33246">
    <property type="entry name" value="CCHC-TYPE DOMAIN-CONTAINING PROTEIN"/>
    <property type="match status" value="1"/>
</dbReference>
<gene>
    <name evidence="2" type="ORF">PCANC_09574</name>
</gene>
<evidence type="ECO:0000313" key="3">
    <source>
        <dbReference type="Proteomes" id="UP000235388"/>
    </source>
</evidence>
<sequence length="290" mass="31998">MSSETNPSKDIPAQVTLDIKPNSMSSTSPKISTARLPVLKAPGPQSNYLDWKLVVNQVFKSAKVRYVLTSMEPSARPATWEDDNDTVSLSKAHQDSSTGGRVYWIRKLVNARMTGDDINAHIDSLAQSHERLNSLITPDKPLTPDDVHVAALLSSIPPDWIHCVSALMNQEGVKTETIVKALKNKAVRRESQNKIISVSSTKPKPVKSSHFPSKSKPQEEKPTQRCLLCNRDGHDLNSCNNIKNLITKHKAAQKAWWKASKQDASTLSSKPQTRAGRTCKECSHGTLYAA</sequence>
<reference evidence="2 3" key="1">
    <citation type="submission" date="2017-11" db="EMBL/GenBank/DDBJ databases">
        <title>De novo assembly and phasing of dikaryotic genomes from two isolates of Puccinia coronata f. sp. avenae, the causal agent of oat crown rust.</title>
        <authorList>
            <person name="Miller M.E."/>
            <person name="Zhang Y."/>
            <person name="Omidvar V."/>
            <person name="Sperschneider J."/>
            <person name="Schwessinger B."/>
            <person name="Raley C."/>
            <person name="Palmer J.M."/>
            <person name="Garnica D."/>
            <person name="Upadhyaya N."/>
            <person name="Rathjen J."/>
            <person name="Taylor J.M."/>
            <person name="Park R.F."/>
            <person name="Dodds P.N."/>
            <person name="Hirsch C.D."/>
            <person name="Kianian S.F."/>
            <person name="Figueroa M."/>
        </authorList>
    </citation>
    <scope>NUCLEOTIDE SEQUENCE [LARGE SCALE GENOMIC DNA]</scope>
    <source>
        <strain evidence="2">12NC29</strain>
    </source>
</reference>
<proteinExistence type="predicted"/>
<evidence type="ECO:0000256" key="1">
    <source>
        <dbReference type="SAM" id="MobiDB-lite"/>
    </source>
</evidence>
<comment type="caution">
    <text evidence="2">The sequence shown here is derived from an EMBL/GenBank/DDBJ whole genome shotgun (WGS) entry which is preliminary data.</text>
</comment>
<dbReference type="Pfam" id="PF14223">
    <property type="entry name" value="Retrotran_gag_2"/>
    <property type="match status" value="1"/>
</dbReference>
<dbReference type="OrthoDB" id="2507040at2759"/>
<evidence type="ECO:0000313" key="2">
    <source>
        <dbReference type="EMBL" id="PLW46765.1"/>
    </source>
</evidence>
<dbReference type="EMBL" id="PGCJ01000116">
    <property type="protein sequence ID" value="PLW46765.1"/>
    <property type="molecule type" value="Genomic_DNA"/>
</dbReference>
<dbReference type="STRING" id="200324.A0A2N5V9V1"/>
<feature type="compositionally biased region" description="Low complexity" evidence="1">
    <location>
        <begin position="197"/>
        <end position="209"/>
    </location>
</feature>
<name>A0A2N5V9V1_9BASI</name>
<dbReference type="Proteomes" id="UP000235388">
    <property type="component" value="Unassembled WGS sequence"/>
</dbReference>
<dbReference type="AlphaFoldDB" id="A0A2N5V9V1"/>
<protein>
    <recommendedName>
        <fullName evidence="4">CCHC-type domain-containing protein</fullName>
    </recommendedName>
</protein>